<dbReference type="InterPro" id="IPR008930">
    <property type="entry name" value="Terpenoid_cyclase/PrenylTrfase"/>
</dbReference>
<dbReference type="PANTHER" id="PTHR31739">
    <property type="entry name" value="ENT-COPALYL DIPHOSPHATE SYNTHASE, CHLOROPLASTIC"/>
    <property type="match status" value="1"/>
</dbReference>
<dbReference type="GO" id="GO:0000287">
    <property type="term" value="F:magnesium ion binding"/>
    <property type="evidence" value="ECO:0007669"/>
    <property type="project" value="TreeGrafter"/>
</dbReference>
<dbReference type="GO" id="GO:0016853">
    <property type="term" value="F:isomerase activity"/>
    <property type="evidence" value="ECO:0007669"/>
    <property type="project" value="UniProtKB-KW"/>
</dbReference>
<keyword evidence="3" id="KW-0479">Metal-binding</keyword>
<dbReference type="PANTHER" id="PTHR31739:SF25">
    <property type="entry name" value="(E,E)-GERANYLLINALOOL SYNTHASE"/>
    <property type="match status" value="1"/>
</dbReference>
<evidence type="ECO:0000256" key="5">
    <source>
        <dbReference type="ARBA" id="ARBA00023235"/>
    </source>
</evidence>
<proteinExistence type="inferred from homology"/>
<organism evidence="7 8">
    <name type="scientific">Penicillium angulare</name>
    <dbReference type="NCBI Taxonomy" id="116970"/>
    <lineage>
        <taxon>Eukaryota</taxon>
        <taxon>Fungi</taxon>
        <taxon>Dikarya</taxon>
        <taxon>Ascomycota</taxon>
        <taxon>Pezizomycotina</taxon>
        <taxon>Eurotiomycetes</taxon>
        <taxon>Eurotiomycetidae</taxon>
        <taxon>Eurotiales</taxon>
        <taxon>Aspergillaceae</taxon>
        <taxon>Penicillium</taxon>
    </lineage>
</organism>
<dbReference type="InterPro" id="IPR050148">
    <property type="entry name" value="Terpene_synthase-like"/>
</dbReference>
<reference evidence="7" key="1">
    <citation type="submission" date="2022-11" db="EMBL/GenBank/DDBJ databases">
        <authorList>
            <person name="Petersen C."/>
        </authorList>
    </citation>
    <scope>NUCLEOTIDE SEQUENCE</scope>
    <source>
        <strain evidence="7">IBT 30069</strain>
    </source>
</reference>
<dbReference type="OrthoDB" id="2343925at2759"/>
<dbReference type="PIRSF" id="PIRSF036498">
    <property type="entry name" value="Ent-kaurene_synthase_fungi"/>
    <property type="match status" value="1"/>
</dbReference>
<reference evidence="7" key="2">
    <citation type="journal article" date="2023" name="IMA Fungus">
        <title>Comparative genomic study of the Penicillium genus elucidates a diverse pangenome and 15 lateral gene transfer events.</title>
        <authorList>
            <person name="Petersen C."/>
            <person name="Sorensen T."/>
            <person name="Nielsen M.R."/>
            <person name="Sondergaard T.E."/>
            <person name="Sorensen J.L."/>
            <person name="Fitzpatrick D.A."/>
            <person name="Frisvad J.C."/>
            <person name="Nielsen K.L."/>
        </authorList>
    </citation>
    <scope>NUCLEOTIDE SEQUENCE</scope>
    <source>
        <strain evidence="7">IBT 30069</strain>
    </source>
</reference>
<protein>
    <recommendedName>
        <fullName evidence="9">Ent-kaurene synthase</fullName>
    </recommendedName>
</protein>
<dbReference type="AlphaFoldDB" id="A0A9W9KCB4"/>
<evidence type="ECO:0000256" key="1">
    <source>
        <dbReference type="ARBA" id="ARBA00001946"/>
    </source>
</evidence>
<keyword evidence="6" id="KW-0456">Lyase</keyword>
<comment type="caution">
    <text evidence="7">The sequence shown here is derived from an EMBL/GenBank/DDBJ whole genome shotgun (WGS) entry which is preliminary data.</text>
</comment>
<dbReference type="Gene3D" id="1.50.10.160">
    <property type="match status" value="1"/>
</dbReference>
<gene>
    <name evidence="7" type="ORF">N7456_007121</name>
</gene>
<keyword evidence="8" id="KW-1185">Reference proteome</keyword>
<dbReference type="GO" id="GO:0016102">
    <property type="term" value="P:diterpenoid biosynthetic process"/>
    <property type="evidence" value="ECO:0007669"/>
    <property type="project" value="TreeGrafter"/>
</dbReference>
<evidence type="ECO:0000256" key="2">
    <source>
        <dbReference type="ARBA" id="ARBA00006333"/>
    </source>
</evidence>
<evidence type="ECO:0000256" key="4">
    <source>
        <dbReference type="ARBA" id="ARBA00022842"/>
    </source>
</evidence>
<dbReference type="Proteomes" id="UP001149165">
    <property type="component" value="Unassembled WGS sequence"/>
</dbReference>
<name>A0A9W9KCB4_9EURO</name>
<dbReference type="InterPro" id="IPR017057">
    <property type="entry name" value="Ent-kaurene_synthase_fun"/>
</dbReference>
<keyword evidence="5" id="KW-0413">Isomerase</keyword>
<comment type="cofactor">
    <cofactor evidence="1">
        <name>Mg(2+)</name>
        <dbReference type="ChEBI" id="CHEBI:18420"/>
    </cofactor>
</comment>
<evidence type="ECO:0000313" key="7">
    <source>
        <dbReference type="EMBL" id="KAJ5101069.1"/>
    </source>
</evidence>
<keyword evidence="4" id="KW-0460">Magnesium</keyword>
<evidence type="ECO:0008006" key="9">
    <source>
        <dbReference type="Google" id="ProtNLM"/>
    </source>
</evidence>
<dbReference type="SUPFAM" id="SSF48239">
    <property type="entry name" value="Terpenoid cyclases/Protein prenyltransferases"/>
    <property type="match status" value="1"/>
</dbReference>
<evidence type="ECO:0000256" key="6">
    <source>
        <dbReference type="ARBA" id="ARBA00023239"/>
    </source>
</evidence>
<evidence type="ECO:0000256" key="3">
    <source>
        <dbReference type="ARBA" id="ARBA00022723"/>
    </source>
</evidence>
<sequence length="967" mass="108392">MEDRARKIITRLAESLETPYQGSSSMTPAVYDTAWVSMVSKKEIHGGQTSTRWLFPECFQAIINSQSEKGSFCSGGAQVDEILSTMAAILAIYEHQNSPHILGGPEMSDLQERIDKACTQLNHALKEWDVEATVQVGFEILVPSLLQLLEAKGLNFNFPGRKALMWLHSRKADKIKPAMIYSGQRTTILHSLEAFVGQLDFRKMSHSLRHGSMMGSPSSTAAYLISNLNWDEEAEKYLQFVVTKSKGMVPSAFPISVFEISWVLSTLLRTGFTSDALGINNVSKMAVYLEAQLEENGGVTGFAPSMPADADDTAKTISALSMLGRRTNCSGMLEAFETPNHFKTYNLETNESFSANCNVLIALLGSEGPCQYLPQITKALKFLCGAWSAGQWSDKWNTEPLYSMMLFADALLRVVEHWNNGYLEGLEDNLLSNQIPLVTLEILARALSSHSDTGAWEESAEITAYGLLTLKSLASFPWVRLTMGSEVDGSISRASNYLITCSDFWATPALTWVEKVSYGSAIISETYCLAALKASSSNTNWLGKVLRLCEIPSKRLDHFATFLQRLPIFKEEPYWRLRVSVMESFLLEPAFRCASKGLGCFPGRENKYLEYIPLTWTTCNSAASFGLSAQIMIDMMVISMLNFQVDKWFEETTQDQRLEGDLEALKRVIKQLFEEPTRKRKRSIDLDDHHTSFHLPNGKEANGNGVFLTQSNRNFLSDTEIGGSEAANSKANRSEKATLLREAQSIISNFVRFILRKVSASCAPNYLRQRVSHELRAFLLAHVTQSEDNVRLVNANKEQSNSLEYASTGTYYDWVRTTSADHTSCPYSFELFRCLVSSSTCKGGDCFSSTRSRYIAQDLCRHLATMCRQYNDYGSIARDREEKNLNSINFPEFHLSEESKADESPDMSDDSVKQILMSVAGYERECLELATDRLSTEVSKSAWKAWKVFIDVTDLYGQIYVVRDINS</sequence>
<evidence type="ECO:0000313" key="8">
    <source>
        <dbReference type="Proteomes" id="UP001149165"/>
    </source>
</evidence>
<dbReference type="EMBL" id="JAPQKH010000004">
    <property type="protein sequence ID" value="KAJ5101069.1"/>
    <property type="molecule type" value="Genomic_DNA"/>
</dbReference>
<accession>A0A9W9KCB4</accession>
<dbReference type="GO" id="GO:0010333">
    <property type="term" value="F:terpene synthase activity"/>
    <property type="evidence" value="ECO:0007669"/>
    <property type="project" value="InterPro"/>
</dbReference>
<comment type="similarity">
    <text evidence="2">Belongs to the terpene synthase family.</text>
</comment>